<dbReference type="EMBL" id="BMLW01000024">
    <property type="protein sequence ID" value="GGP17040.1"/>
    <property type="molecule type" value="Genomic_DNA"/>
</dbReference>
<evidence type="ECO:0000313" key="1">
    <source>
        <dbReference type="EMBL" id="GGP17040.1"/>
    </source>
</evidence>
<sequence length="75" mass="9003">MLYLKICIYQQMKFDLLSCMLELYMTYRENNQEGDSMLYITITDDEHFNDDSLSCALDYLRQPFPWKVYPSVANL</sequence>
<protein>
    <submittedName>
        <fullName evidence="1">Uncharacterized protein</fullName>
    </submittedName>
</protein>
<reference evidence="2" key="1">
    <citation type="journal article" date="2019" name="Int. J. Syst. Evol. Microbiol.">
        <title>The Global Catalogue of Microorganisms (GCM) 10K type strain sequencing project: providing services to taxonomists for standard genome sequencing and annotation.</title>
        <authorList>
            <consortium name="The Broad Institute Genomics Platform"/>
            <consortium name="The Broad Institute Genome Sequencing Center for Infectious Disease"/>
            <person name="Wu L."/>
            <person name="Ma J."/>
        </authorList>
    </citation>
    <scope>NUCLEOTIDE SEQUENCE [LARGE SCALE GENOMIC DNA]</scope>
    <source>
        <strain evidence="2">CGMCC 1.7693</strain>
    </source>
</reference>
<keyword evidence="2" id="KW-1185">Reference proteome</keyword>
<name>A0ABQ2P316_9BACI</name>
<proteinExistence type="predicted"/>
<organism evidence="1 2">
    <name type="scientific">Oceanobacillus neutriphilus</name>
    <dbReference type="NCBI Taxonomy" id="531815"/>
    <lineage>
        <taxon>Bacteria</taxon>
        <taxon>Bacillati</taxon>
        <taxon>Bacillota</taxon>
        <taxon>Bacilli</taxon>
        <taxon>Bacillales</taxon>
        <taxon>Bacillaceae</taxon>
        <taxon>Oceanobacillus</taxon>
    </lineage>
</organism>
<accession>A0ABQ2P316</accession>
<gene>
    <name evidence="1" type="ORF">GCM10011346_51360</name>
</gene>
<dbReference type="Proteomes" id="UP000641206">
    <property type="component" value="Unassembled WGS sequence"/>
</dbReference>
<comment type="caution">
    <text evidence="1">The sequence shown here is derived from an EMBL/GenBank/DDBJ whole genome shotgun (WGS) entry which is preliminary data.</text>
</comment>
<evidence type="ECO:0000313" key="2">
    <source>
        <dbReference type="Proteomes" id="UP000641206"/>
    </source>
</evidence>